<feature type="domain" description="FAD-binding" evidence="3">
    <location>
        <begin position="4"/>
        <end position="330"/>
    </location>
</feature>
<evidence type="ECO:0000259" key="3">
    <source>
        <dbReference type="Pfam" id="PF01494"/>
    </source>
</evidence>
<dbReference type="PRINTS" id="PR00420">
    <property type="entry name" value="RNGMNOXGNASE"/>
</dbReference>
<comment type="caution">
    <text evidence="4">The sequence shown here is derived from an EMBL/GenBank/DDBJ whole genome shotgun (WGS) entry which is preliminary data.</text>
</comment>
<dbReference type="Pfam" id="PF01494">
    <property type="entry name" value="FAD_binding_3"/>
    <property type="match status" value="1"/>
</dbReference>
<dbReference type="EMBL" id="SMBI01000024">
    <property type="protein sequence ID" value="TCU13872.1"/>
    <property type="molecule type" value="Genomic_DNA"/>
</dbReference>
<reference evidence="4 5" key="1">
    <citation type="submission" date="2019-03" db="EMBL/GenBank/DDBJ databases">
        <title>Genomic Encyclopedia of Type Strains, Phase IV (KMG-V): Genome sequencing to study the core and pangenomes of soil and plant-associated prokaryotes.</title>
        <authorList>
            <person name="Whitman W."/>
        </authorList>
    </citation>
    <scope>NUCLEOTIDE SEQUENCE [LARGE SCALE GENOMIC DNA]</scope>
    <source>
        <strain evidence="4 5">FB403</strain>
    </source>
</reference>
<keyword evidence="1" id="KW-0560">Oxidoreductase</keyword>
<evidence type="ECO:0000256" key="2">
    <source>
        <dbReference type="ARBA" id="ARBA00023033"/>
    </source>
</evidence>
<protein>
    <submittedName>
        <fullName evidence="4">2-polyprenyl-6-methoxyphenol hydroxylase-like FAD-dependent oxidoreductase</fullName>
    </submittedName>
</protein>
<keyword evidence="2" id="KW-0503">Monooxygenase</keyword>
<gene>
    <name evidence="4" type="ORF">EV131_1249</name>
</gene>
<dbReference type="GO" id="GO:0071949">
    <property type="term" value="F:FAD binding"/>
    <property type="evidence" value="ECO:0007669"/>
    <property type="project" value="InterPro"/>
</dbReference>
<dbReference type="InterPro" id="IPR036188">
    <property type="entry name" value="FAD/NAD-bd_sf"/>
</dbReference>
<dbReference type="Gene3D" id="3.50.50.60">
    <property type="entry name" value="FAD/NAD(P)-binding domain"/>
    <property type="match status" value="1"/>
</dbReference>
<sequence length="370" mass="40081">MDHRVVVIGAGITGTALARALSIKGVDHLVLEKRETASDGGLAINLPGNAIAALDRLGLADQVAQLGTPIRRREYRTSAGRLLFRVDEDAFWGKAMRPHAMLRKDLLTILGGGSTDSSVLRGCGVTALEQREQAIVATLEDGRQLRAELVIGADGVYSTTRAAMLSGDHQKASLIGKASWRFMIPNPGVECWTVFASADAVFLLMPLSQSEAYAWAMPKQSGNGREPPALEVAFAKFPAVVREAIRSALADPSRMHHSPLFDIRLSRWATGRVVLAGDAAHAMAPVWAQGAALGLEDALVLAEELSNISDWNTAIQRYEARRQPRAAHVQAATDRMSRAASLPEWFRTLAMPFIGPRSYASTYDPLKVWP</sequence>
<dbReference type="InterPro" id="IPR050493">
    <property type="entry name" value="FAD-dep_Monooxygenase_BioMet"/>
</dbReference>
<dbReference type="RefSeq" id="WP_132614645.1">
    <property type="nucleotide sequence ID" value="NZ_SMBI01000024.1"/>
</dbReference>
<evidence type="ECO:0000313" key="4">
    <source>
        <dbReference type="EMBL" id="TCU13872.1"/>
    </source>
</evidence>
<evidence type="ECO:0000256" key="1">
    <source>
        <dbReference type="ARBA" id="ARBA00023002"/>
    </source>
</evidence>
<organism evidence="4 5">
    <name type="scientific">Rhizobium laguerreae</name>
    <dbReference type="NCBI Taxonomy" id="1076926"/>
    <lineage>
        <taxon>Bacteria</taxon>
        <taxon>Pseudomonadati</taxon>
        <taxon>Pseudomonadota</taxon>
        <taxon>Alphaproteobacteria</taxon>
        <taxon>Hyphomicrobiales</taxon>
        <taxon>Rhizobiaceae</taxon>
        <taxon>Rhizobium/Agrobacterium group</taxon>
        <taxon>Rhizobium</taxon>
    </lineage>
</organism>
<accession>A0AAX2QC94</accession>
<dbReference type="PANTHER" id="PTHR13789:SF309">
    <property type="entry name" value="PUTATIVE (AFU_ORTHOLOGUE AFUA_6G14510)-RELATED"/>
    <property type="match status" value="1"/>
</dbReference>
<evidence type="ECO:0000313" key="5">
    <source>
        <dbReference type="Proteomes" id="UP000295021"/>
    </source>
</evidence>
<name>A0AAX2QC94_9HYPH</name>
<dbReference type="InterPro" id="IPR002938">
    <property type="entry name" value="FAD-bd"/>
</dbReference>
<dbReference type="Proteomes" id="UP000295021">
    <property type="component" value="Unassembled WGS sequence"/>
</dbReference>
<proteinExistence type="predicted"/>
<dbReference type="GO" id="GO:0004497">
    <property type="term" value="F:monooxygenase activity"/>
    <property type="evidence" value="ECO:0007669"/>
    <property type="project" value="UniProtKB-KW"/>
</dbReference>
<dbReference type="PANTHER" id="PTHR13789">
    <property type="entry name" value="MONOOXYGENASE"/>
    <property type="match status" value="1"/>
</dbReference>
<dbReference type="AlphaFoldDB" id="A0AAX2QC94"/>
<dbReference type="SUPFAM" id="SSF51905">
    <property type="entry name" value="FAD/NAD(P)-binding domain"/>
    <property type="match status" value="1"/>
</dbReference>